<dbReference type="EMBL" id="CP136594">
    <property type="protein sequence ID" value="WOE76334.1"/>
    <property type="molecule type" value="Genomic_DNA"/>
</dbReference>
<dbReference type="Proteomes" id="UP001302429">
    <property type="component" value="Chromosome"/>
</dbReference>
<proteinExistence type="predicted"/>
<evidence type="ECO:0000313" key="3">
    <source>
        <dbReference type="EMBL" id="WOE76334.1"/>
    </source>
</evidence>
<keyword evidence="4" id="KW-1185">Reference proteome</keyword>
<dbReference type="AlphaFoldDB" id="A0AA97F8E1"/>
<protein>
    <submittedName>
        <fullName evidence="3">Uncharacterized protein</fullName>
    </submittedName>
</protein>
<organism evidence="3 4">
    <name type="scientific">Alterisphingorhabdus coralli</name>
    <dbReference type="NCBI Taxonomy" id="3071408"/>
    <lineage>
        <taxon>Bacteria</taxon>
        <taxon>Pseudomonadati</taxon>
        <taxon>Pseudomonadota</taxon>
        <taxon>Alphaproteobacteria</taxon>
        <taxon>Sphingomonadales</taxon>
        <taxon>Sphingomonadaceae</taxon>
        <taxon>Alterisphingorhabdus (ex Yan et al. 2024)</taxon>
    </lineage>
</organism>
<dbReference type="KEGG" id="acoa:RB602_06375"/>
<sequence length="117" mass="13329">MTEEKATIQLLENINKNLTQLNERMQSFEDRQADSLQRLVVLEERSSNTSRLEDRIDKVEEALTNRANNHSDRLTKVEALGHRLDGATSVVEWANKLWPLFAAVIGLVGVYMGFMAK</sequence>
<keyword evidence="2" id="KW-0472">Membrane</keyword>
<accession>A0AA97F8E1</accession>
<name>A0AA97F8E1_9SPHN</name>
<keyword evidence="2" id="KW-1133">Transmembrane helix</keyword>
<gene>
    <name evidence="3" type="ORF">RB602_06375</name>
</gene>
<evidence type="ECO:0000313" key="4">
    <source>
        <dbReference type="Proteomes" id="UP001302429"/>
    </source>
</evidence>
<keyword evidence="2" id="KW-0812">Transmembrane</keyword>
<dbReference type="RefSeq" id="WP_317083977.1">
    <property type="nucleotide sequence ID" value="NZ_CP136594.1"/>
</dbReference>
<evidence type="ECO:0000256" key="2">
    <source>
        <dbReference type="SAM" id="Phobius"/>
    </source>
</evidence>
<reference evidence="3 4" key="1">
    <citation type="submission" date="2023-10" db="EMBL/GenBank/DDBJ databases">
        <title>Complete genome sequence of a Sphingomonadaceae bacterium.</title>
        <authorList>
            <person name="Yan C."/>
        </authorList>
    </citation>
    <scope>NUCLEOTIDE SEQUENCE [LARGE SCALE GENOMIC DNA]</scope>
    <source>
        <strain evidence="3 4">SCSIO 66989</strain>
    </source>
</reference>
<evidence type="ECO:0000256" key="1">
    <source>
        <dbReference type="SAM" id="Coils"/>
    </source>
</evidence>
<keyword evidence="1" id="KW-0175">Coiled coil</keyword>
<feature type="coiled-coil region" evidence="1">
    <location>
        <begin position="1"/>
        <end position="62"/>
    </location>
</feature>
<feature type="transmembrane region" description="Helical" evidence="2">
    <location>
        <begin position="97"/>
        <end position="116"/>
    </location>
</feature>